<feature type="non-terminal residue" evidence="1">
    <location>
        <position position="91"/>
    </location>
</feature>
<proteinExistence type="predicted"/>
<dbReference type="EMBL" id="MU266514">
    <property type="protein sequence ID" value="KAH7921717.1"/>
    <property type="molecule type" value="Genomic_DNA"/>
</dbReference>
<organism evidence="1 2">
    <name type="scientific">Leucogyrophana mollusca</name>
    <dbReference type="NCBI Taxonomy" id="85980"/>
    <lineage>
        <taxon>Eukaryota</taxon>
        <taxon>Fungi</taxon>
        <taxon>Dikarya</taxon>
        <taxon>Basidiomycota</taxon>
        <taxon>Agaricomycotina</taxon>
        <taxon>Agaricomycetes</taxon>
        <taxon>Agaricomycetidae</taxon>
        <taxon>Boletales</taxon>
        <taxon>Boletales incertae sedis</taxon>
        <taxon>Leucogyrophana</taxon>
    </lineage>
</organism>
<evidence type="ECO:0000313" key="2">
    <source>
        <dbReference type="Proteomes" id="UP000790709"/>
    </source>
</evidence>
<comment type="caution">
    <text evidence="1">The sequence shown here is derived from an EMBL/GenBank/DDBJ whole genome shotgun (WGS) entry which is preliminary data.</text>
</comment>
<sequence length="91" mass="10368">MVLALVREAQLAAENEAVAVIRAVLTRWTAHYLAYSRLLKLRQALVAVVSAEELRAHDKKKILTGDSRSKKQAIKMMARINDKPFWRGIIR</sequence>
<evidence type="ECO:0000313" key="1">
    <source>
        <dbReference type="EMBL" id="KAH7921717.1"/>
    </source>
</evidence>
<name>A0ACB8B8F8_9AGAM</name>
<gene>
    <name evidence="1" type="ORF">BV22DRAFT_1018819</name>
</gene>
<keyword evidence="2" id="KW-1185">Reference proteome</keyword>
<protein>
    <submittedName>
        <fullName evidence="1">Uncharacterized protein</fullName>
    </submittedName>
</protein>
<dbReference type="Proteomes" id="UP000790709">
    <property type="component" value="Unassembled WGS sequence"/>
</dbReference>
<reference evidence="1" key="1">
    <citation type="journal article" date="2021" name="New Phytol.">
        <title>Evolutionary innovations through gain and loss of genes in the ectomycorrhizal Boletales.</title>
        <authorList>
            <person name="Wu G."/>
            <person name="Miyauchi S."/>
            <person name="Morin E."/>
            <person name="Kuo A."/>
            <person name="Drula E."/>
            <person name="Varga T."/>
            <person name="Kohler A."/>
            <person name="Feng B."/>
            <person name="Cao Y."/>
            <person name="Lipzen A."/>
            <person name="Daum C."/>
            <person name="Hundley H."/>
            <person name="Pangilinan J."/>
            <person name="Johnson J."/>
            <person name="Barry K."/>
            <person name="LaButti K."/>
            <person name="Ng V."/>
            <person name="Ahrendt S."/>
            <person name="Min B."/>
            <person name="Choi I.G."/>
            <person name="Park H."/>
            <person name="Plett J.M."/>
            <person name="Magnuson J."/>
            <person name="Spatafora J.W."/>
            <person name="Nagy L.G."/>
            <person name="Henrissat B."/>
            <person name="Grigoriev I.V."/>
            <person name="Yang Z.L."/>
            <person name="Xu J."/>
            <person name="Martin F.M."/>
        </authorList>
    </citation>
    <scope>NUCLEOTIDE SEQUENCE</scope>
    <source>
        <strain evidence="1">KUC20120723A-06</strain>
    </source>
</reference>
<accession>A0ACB8B8F8</accession>